<sequence length="72" mass="8104">MEKEVKNFKHQTFGGGGGGGNGVLDVDFAQKLFLYICIGLDWIRNKKKDAAIVILMVVIVFGYFDYHHQDVV</sequence>
<proteinExistence type="predicted"/>
<keyword evidence="1" id="KW-0812">Transmembrane</keyword>
<name>A0A922HW29_DERFA</name>
<organism evidence="2 3">
    <name type="scientific">Dermatophagoides farinae</name>
    <name type="common">American house dust mite</name>
    <dbReference type="NCBI Taxonomy" id="6954"/>
    <lineage>
        <taxon>Eukaryota</taxon>
        <taxon>Metazoa</taxon>
        <taxon>Ecdysozoa</taxon>
        <taxon>Arthropoda</taxon>
        <taxon>Chelicerata</taxon>
        <taxon>Arachnida</taxon>
        <taxon>Acari</taxon>
        <taxon>Acariformes</taxon>
        <taxon>Sarcoptiformes</taxon>
        <taxon>Astigmata</taxon>
        <taxon>Psoroptidia</taxon>
        <taxon>Analgoidea</taxon>
        <taxon>Pyroglyphidae</taxon>
        <taxon>Dermatophagoidinae</taxon>
        <taxon>Dermatophagoides</taxon>
    </lineage>
</organism>
<keyword evidence="3" id="KW-1185">Reference proteome</keyword>
<protein>
    <submittedName>
        <fullName evidence="2">Uncharacterized protein</fullName>
    </submittedName>
</protein>
<dbReference type="AlphaFoldDB" id="A0A922HW29"/>
<reference evidence="2" key="2">
    <citation type="journal article" date="2022" name="Res Sq">
        <title>Comparative Genomics Reveals Insights into the Divergent Evolution of Astigmatic Mites and Household Pest Adaptations.</title>
        <authorList>
            <person name="Xiong Q."/>
            <person name="Wan A.T.-Y."/>
            <person name="Liu X.-Y."/>
            <person name="Fung C.S.-H."/>
            <person name="Xiao X."/>
            <person name="Malainual N."/>
            <person name="Hou J."/>
            <person name="Wang L."/>
            <person name="Wang M."/>
            <person name="Yang K."/>
            <person name="Cui Y."/>
            <person name="Leung E."/>
            <person name="Nong W."/>
            <person name="Shin S.-K."/>
            <person name="Au S."/>
            <person name="Jeong K.Y."/>
            <person name="Chew F.T."/>
            <person name="Hui J."/>
            <person name="Leung T.F."/>
            <person name="Tungtrongchitr A."/>
            <person name="Zhong N."/>
            <person name="Liu Z."/>
            <person name="Tsui S."/>
        </authorList>
    </citation>
    <scope>NUCLEOTIDE SEQUENCE</scope>
    <source>
        <strain evidence="2">Derf</strain>
        <tissue evidence="2">Whole organism</tissue>
    </source>
</reference>
<comment type="caution">
    <text evidence="2">The sequence shown here is derived from an EMBL/GenBank/DDBJ whole genome shotgun (WGS) entry which is preliminary data.</text>
</comment>
<dbReference type="Proteomes" id="UP000790347">
    <property type="component" value="Unassembled WGS sequence"/>
</dbReference>
<dbReference type="EMBL" id="ASGP02000004">
    <property type="protein sequence ID" value="KAH9512120.1"/>
    <property type="molecule type" value="Genomic_DNA"/>
</dbReference>
<evidence type="ECO:0000313" key="2">
    <source>
        <dbReference type="EMBL" id="KAH9512120.1"/>
    </source>
</evidence>
<accession>A0A922HW29</accession>
<evidence type="ECO:0000313" key="3">
    <source>
        <dbReference type="Proteomes" id="UP000790347"/>
    </source>
</evidence>
<gene>
    <name evidence="2" type="ORF">DERF_010520</name>
</gene>
<feature type="transmembrane region" description="Helical" evidence="1">
    <location>
        <begin position="50"/>
        <end position="66"/>
    </location>
</feature>
<reference evidence="2" key="1">
    <citation type="submission" date="2013-05" db="EMBL/GenBank/DDBJ databases">
        <authorList>
            <person name="Yim A.K.Y."/>
            <person name="Chan T.F."/>
            <person name="Ji K.M."/>
            <person name="Liu X.Y."/>
            <person name="Zhou J.W."/>
            <person name="Li R.Q."/>
            <person name="Yang K.Y."/>
            <person name="Li J."/>
            <person name="Li M."/>
            <person name="Law P.T.W."/>
            <person name="Wu Y.L."/>
            <person name="Cai Z.L."/>
            <person name="Qin H."/>
            <person name="Bao Y."/>
            <person name="Leung R.K.K."/>
            <person name="Ng P.K.S."/>
            <person name="Zou J."/>
            <person name="Zhong X.J."/>
            <person name="Ran P.X."/>
            <person name="Zhong N.S."/>
            <person name="Liu Z.G."/>
            <person name="Tsui S.K.W."/>
        </authorList>
    </citation>
    <scope>NUCLEOTIDE SEQUENCE</scope>
    <source>
        <strain evidence="2">Derf</strain>
        <tissue evidence="2">Whole organism</tissue>
    </source>
</reference>
<evidence type="ECO:0000256" key="1">
    <source>
        <dbReference type="SAM" id="Phobius"/>
    </source>
</evidence>
<keyword evidence="1" id="KW-1133">Transmembrane helix</keyword>
<keyword evidence="1" id="KW-0472">Membrane</keyword>